<feature type="transmembrane region" description="Helical" evidence="1">
    <location>
        <begin position="339"/>
        <end position="358"/>
    </location>
</feature>
<dbReference type="EMBL" id="CBFW010000375">
    <property type="protein sequence ID" value="CDC76468.1"/>
    <property type="molecule type" value="Genomic_DNA"/>
</dbReference>
<protein>
    <recommendedName>
        <fullName evidence="4">DNA-directed RNA polymerase subunit P</fullName>
    </recommendedName>
</protein>
<name>R6TSQ5_9BACT</name>
<dbReference type="PANTHER" id="PTHR37826">
    <property type="entry name" value="FLOTILLIN BAND_7_5 DOMAIN PROTEIN"/>
    <property type="match status" value="1"/>
</dbReference>
<dbReference type="Proteomes" id="UP000017938">
    <property type="component" value="Unassembled WGS sequence"/>
</dbReference>
<proteinExistence type="predicted"/>
<keyword evidence="1" id="KW-0472">Membrane</keyword>
<dbReference type="AlphaFoldDB" id="R6TSQ5"/>
<organism evidence="2 3">
    <name type="scientific">Candidatus Colimorpha enterica</name>
    <dbReference type="NCBI Taxonomy" id="3083063"/>
    <lineage>
        <taxon>Bacteria</taxon>
        <taxon>Pseudomonadati</taxon>
        <taxon>Bacteroidota</taxon>
        <taxon>Bacteroidia</taxon>
        <taxon>Bacteroidales</taxon>
        <taxon>Candidatus Colimorpha</taxon>
    </lineage>
</organism>
<keyword evidence="1" id="KW-1133">Transmembrane helix</keyword>
<keyword evidence="1" id="KW-0812">Transmembrane</keyword>
<reference evidence="2" key="1">
    <citation type="submission" date="2012-11" db="EMBL/GenBank/DDBJ databases">
        <title>Dependencies among metagenomic species, viruses, plasmids and units of genetic variation.</title>
        <authorList>
            <person name="Nielsen H.B."/>
            <person name="Almeida M."/>
            <person name="Juncker A.S."/>
            <person name="Rasmussen S."/>
            <person name="Li J."/>
            <person name="Sunagawa S."/>
            <person name="Plichta D."/>
            <person name="Gautier L."/>
            <person name="Le Chatelier E."/>
            <person name="Peletier E."/>
            <person name="Bonde I."/>
            <person name="Nielsen T."/>
            <person name="Manichanh C."/>
            <person name="Arumugam M."/>
            <person name="Batto J."/>
            <person name="Santos M.B.Q.D."/>
            <person name="Blom N."/>
            <person name="Borruel N."/>
            <person name="Burgdorf K.S."/>
            <person name="Boumezbeur F."/>
            <person name="Casellas F."/>
            <person name="Dore J."/>
            <person name="Guarner F."/>
            <person name="Hansen T."/>
            <person name="Hildebrand F."/>
            <person name="Kaas R.S."/>
            <person name="Kennedy S."/>
            <person name="Kristiansen K."/>
            <person name="Kultima J.R."/>
            <person name="Leonard P."/>
            <person name="Levenez F."/>
            <person name="Lund O."/>
            <person name="Moumen B."/>
            <person name="Le Paslier D."/>
            <person name="Pons N."/>
            <person name="Pedersen O."/>
            <person name="Prifti E."/>
            <person name="Qin J."/>
            <person name="Raes J."/>
            <person name="Tap J."/>
            <person name="Tims S."/>
            <person name="Ussery D.W."/>
            <person name="Yamada T."/>
            <person name="MetaHit consortium"/>
            <person name="Renault P."/>
            <person name="Sicheritz-Ponten T."/>
            <person name="Bork P."/>
            <person name="Wang J."/>
            <person name="Brunak S."/>
            <person name="Ehrlich S.D."/>
        </authorList>
    </citation>
    <scope>NUCLEOTIDE SEQUENCE [LARGE SCALE GENOMIC DNA]</scope>
</reference>
<sequence>MADLQEYKCPCCGGAIAFDSQLQKMKCPYCDTEFEMETLKSYDSELQGDKTDKMDWETSAGSEWTEGETDGLRSYVCRSCGGEIVGDANTAATACPFCGNPVVMMGQFSGALRPDIVIPFRLDKKAAKAGLMKHLTGKRLLPKVFRDQNHIDEIKGVYVPFWLFDTDVDAQVRYRATRVNSWSDSDYNYTETSYFMVHRGGSVGFEHVPVDGSSKMADDLMESIEPYNFDDAVDFQTAYLAGFLADKYDVTAEQSIDRANERVKRSTEETFAQTVKGYTTVRTENSSVQFRGGKAKYALYPVWLLNTTWNGNKYTFAMNGQTGKFVGDLPVDKSAATRWTLLLTAIYGLASYGIVWLLRLIGLV</sequence>
<evidence type="ECO:0000313" key="3">
    <source>
        <dbReference type="Proteomes" id="UP000017938"/>
    </source>
</evidence>
<accession>R6TSQ5</accession>
<evidence type="ECO:0000256" key="1">
    <source>
        <dbReference type="SAM" id="Phobius"/>
    </source>
</evidence>
<dbReference type="Gene3D" id="2.20.28.30">
    <property type="entry name" value="RNA polymerase ii, chain L"/>
    <property type="match status" value="2"/>
</dbReference>
<evidence type="ECO:0000313" key="2">
    <source>
        <dbReference type="EMBL" id="CDC76468.1"/>
    </source>
</evidence>
<evidence type="ECO:0008006" key="4">
    <source>
        <dbReference type="Google" id="ProtNLM"/>
    </source>
</evidence>
<dbReference type="STRING" id="1263015.BN580_02146"/>
<comment type="caution">
    <text evidence="2">The sequence shown here is derived from an EMBL/GenBank/DDBJ whole genome shotgun (WGS) entry which is preliminary data.</text>
</comment>
<gene>
    <name evidence="2" type="ORF">BN580_02146</name>
</gene>
<dbReference type="PANTHER" id="PTHR37826:SF3">
    <property type="entry name" value="J DOMAIN-CONTAINING PROTEIN"/>
    <property type="match status" value="1"/>
</dbReference>